<organism evidence="2 3">
    <name type="scientific">Plectus sambesii</name>
    <dbReference type="NCBI Taxonomy" id="2011161"/>
    <lineage>
        <taxon>Eukaryota</taxon>
        <taxon>Metazoa</taxon>
        <taxon>Ecdysozoa</taxon>
        <taxon>Nematoda</taxon>
        <taxon>Chromadorea</taxon>
        <taxon>Plectida</taxon>
        <taxon>Plectina</taxon>
        <taxon>Plectoidea</taxon>
        <taxon>Plectidae</taxon>
        <taxon>Plectus</taxon>
    </lineage>
</organism>
<sequence>MHGYRRRVSTRGLPRPAAAATEKIAQAESATEHDYERWTISVARGGPAFPAADSVPPRRSLTAALTHHHDARQHATRITYDRFLLLNSFLSLSLPPRRRLPPPNRYLLSFTPAHALSLRDIGTQPYIIGAFMKGTVNKAGINYIHTPTFQYFLTRRQKKGKLLTVDVSFASLNRRERR</sequence>
<feature type="region of interest" description="Disordered" evidence="1">
    <location>
        <begin position="1"/>
        <end position="21"/>
    </location>
</feature>
<evidence type="ECO:0000313" key="2">
    <source>
        <dbReference type="Proteomes" id="UP000887566"/>
    </source>
</evidence>
<dbReference type="WBParaSite" id="PSAMB.scaffold1935size26560.g15631.t1">
    <property type="protein sequence ID" value="PSAMB.scaffold1935size26560.g15631.t1"/>
    <property type="gene ID" value="PSAMB.scaffold1935size26560.g15631"/>
</dbReference>
<dbReference type="Proteomes" id="UP000887566">
    <property type="component" value="Unplaced"/>
</dbReference>
<protein>
    <submittedName>
        <fullName evidence="3">Uncharacterized protein</fullName>
    </submittedName>
</protein>
<proteinExistence type="predicted"/>
<accession>A0A914VFF8</accession>
<name>A0A914VFF8_9BILA</name>
<reference evidence="3" key="1">
    <citation type="submission" date="2022-11" db="UniProtKB">
        <authorList>
            <consortium name="WormBaseParasite"/>
        </authorList>
    </citation>
    <scope>IDENTIFICATION</scope>
</reference>
<dbReference type="AlphaFoldDB" id="A0A914VFF8"/>
<evidence type="ECO:0000256" key="1">
    <source>
        <dbReference type="SAM" id="MobiDB-lite"/>
    </source>
</evidence>
<keyword evidence="2" id="KW-1185">Reference proteome</keyword>
<evidence type="ECO:0000313" key="3">
    <source>
        <dbReference type="WBParaSite" id="PSAMB.scaffold1935size26560.g15631.t1"/>
    </source>
</evidence>